<dbReference type="EMBL" id="JANUBF010000017">
    <property type="protein sequence ID" value="MCS4037360.1"/>
    <property type="molecule type" value="Genomic_DNA"/>
</dbReference>
<accession>A0A9X2ZBQ4</accession>
<feature type="compositionally biased region" description="Polar residues" evidence="1">
    <location>
        <begin position="165"/>
        <end position="177"/>
    </location>
</feature>
<feature type="region of interest" description="Disordered" evidence="1">
    <location>
        <begin position="1"/>
        <end position="35"/>
    </location>
</feature>
<sequence>MGSGRSGGGRSSNRGDVGPRPAPAETRHRCRPGGAIRWRAHRSRGGKITADVRDPTGHWGMRARGRSVAMAAEISSRRAGKMIDSQHAGQLSRLLKHPFARVGTSCHRRRFAMPEELEIGNGPPSATSRVMLRSPARGSCRSAPVTREPSPSPPPRQSRNRHQSIRGSTGHASQPSLASGPRGSDLECPLRGSLWPPRSPQYSGRTLASGSRRRRTSPN</sequence>
<proteinExistence type="predicted"/>
<feature type="compositionally biased region" description="Gly residues" evidence="1">
    <location>
        <begin position="1"/>
        <end position="10"/>
    </location>
</feature>
<protein>
    <submittedName>
        <fullName evidence="2">Uncharacterized protein</fullName>
    </submittedName>
</protein>
<evidence type="ECO:0000256" key="1">
    <source>
        <dbReference type="SAM" id="MobiDB-lite"/>
    </source>
</evidence>
<feature type="region of interest" description="Disordered" evidence="1">
    <location>
        <begin position="41"/>
        <end position="60"/>
    </location>
</feature>
<dbReference type="AlphaFoldDB" id="A0A9X2ZBQ4"/>
<comment type="caution">
    <text evidence="2">The sequence shown here is derived from an EMBL/GenBank/DDBJ whole genome shotgun (WGS) entry which is preliminary data.</text>
</comment>
<name>A0A9X2ZBQ4_9BACT</name>
<reference evidence="2" key="1">
    <citation type="submission" date="2022-08" db="EMBL/GenBank/DDBJ databases">
        <title>Genomic Encyclopedia of Type Strains, Phase V (KMG-V): Genome sequencing to study the core and pangenomes of soil and plant-associated prokaryotes.</title>
        <authorList>
            <person name="Whitman W."/>
        </authorList>
    </citation>
    <scope>NUCLEOTIDE SEQUENCE</scope>
    <source>
        <strain evidence="2">SP3012</strain>
    </source>
</reference>
<feature type="region of interest" description="Disordered" evidence="1">
    <location>
        <begin position="116"/>
        <end position="219"/>
    </location>
</feature>
<evidence type="ECO:0000313" key="3">
    <source>
        <dbReference type="Proteomes" id="UP001155040"/>
    </source>
</evidence>
<evidence type="ECO:0000313" key="2">
    <source>
        <dbReference type="EMBL" id="MCS4037360.1"/>
    </source>
</evidence>
<organism evidence="2 3">
    <name type="scientific">Salinibacter ruber</name>
    <dbReference type="NCBI Taxonomy" id="146919"/>
    <lineage>
        <taxon>Bacteria</taxon>
        <taxon>Pseudomonadati</taxon>
        <taxon>Rhodothermota</taxon>
        <taxon>Rhodothermia</taxon>
        <taxon>Rhodothermales</taxon>
        <taxon>Salinibacteraceae</taxon>
        <taxon>Salinibacter</taxon>
    </lineage>
</organism>
<feature type="compositionally biased region" description="Polar residues" evidence="1">
    <location>
        <begin position="200"/>
        <end position="209"/>
    </location>
</feature>
<gene>
    <name evidence="2" type="ORF">GGQ01_002440</name>
</gene>
<dbReference type="Proteomes" id="UP001155040">
    <property type="component" value="Unassembled WGS sequence"/>
</dbReference>